<keyword evidence="3" id="KW-0238">DNA-binding</keyword>
<dbReference type="RefSeq" id="WP_135868952.1">
    <property type="nucleotide sequence ID" value="NZ_SRSC01000001.1"/>
</dbReference>
<dbReference type="CDD" id="cd05466">
    <property type="entry name" value="PBP2_LTTR_substrate"/>
    <property type="match status" value="1"/>
</dbReference>
<evidence type="ECO:0000256" key="3">
    <source>
        <dbReference type="ARBA" id="ARBA00023125"/>
    </source>
</evidence>
<dbReference type="GO" id="GO:0003700">
    <property type="term" value="F:DNA-binding transcription factor activity"/>
    <property type="evidence" value="ECO:0007669"/>
    <property type="project" value="InterPro"/>
</dbReference>
<evidence type="ECO:0000256" key="2">
    <source>
        <dbReference type="ARBA" id="ARBA00023015"/>
    </source>
</evidence>
<dbReference type="PROSITE" id="PS50931">
    <property type="entry name" value="HTH_LYSR"/>
    <property type="match status" value="1"/>
</dbReference>
<proteinExistence type="inferred from homology"/>
<dbReference type="SUPFAM" id="SSF53850">
    <property type="entry name" value="Periplasmic binding protein-like II"/>
    <property type="match status" value="1"/>
</dbReference>
<dbReference type="GO" id="GO:0000976">
    <property type="term" value="F:transcription cis-regulatory region binding"/>
    <property type="evidence" value="ECO:0007669"/>
    <property type="project" value="TreeGrafter"/>
</dbReference>
<dbReference type="EMBL" id="SRSC01000001">
    <property type="protein sequence ID" value="TGU74625.1"/>
    <property type="molecule type" value="Genomic_DNA"/>
</dbReference>
<dbReference type="Gene3D" id="3.40.190.10">
    <property type="entry name" value="Periplasmic binding protein-like II"/>
    <property type="match status" value="2"/>
</dbReference>
<keyword evidence="4" id="KW-0804">Transcription</keyword>
<evidence type="ECO:0000259" key="5">
    <source>
        <dbReference type="PROSITE" id="PS50931"/>
    </source>
</evidence>
<dbReference type="InterPro" id="IPR000847">
    <property type="entry name" value="LysR_HTH_N"/>
</dbReference>
<dbReference type="Pfam" id="PF03466">
    <property type="entry name" value="LysR_substrate"/>
    <property type="match status" value="1"/>
</dbReference>
<keyword evidence="2" id="KW-0805">Transcription regulation</keyword>
<evidence type="ECO:0000313" key="6">
    <source>
        <dbReference type="EMBL" id="TGU74625.1"/>
    </source>
</evidence>
<dbReference type="InterPro" id="IPR036390">
    <property type="entry name" value="WH_DNA-bd_sf"/>
</dbReference>
<gene>
    <name evidence="6" type="ORF">E4633_03955</name>
</gene>
<comment type="similarity">
    <text evidence="1">Belongs to the LysR transcriptional regulatory family.</text>
</comment>
<protein>
    <submittedName>
        <fullName evidence="6">LysR family transcriptional regulator</fullName>
    </submittedName>
</protein>
<dbReference type="Gene3D" id="1.10.10.10">
    <property type="entry name" value="Winged helix-like DNA-binding domain superfamily/Winged helix DNA-binding domain"/>
    <property type="match status" value="1"/>
</dbReference>
<feature type="domain" description="HTH lysR-type" evidence="5">
    <location>
        <begin position="1"/>
        <end position="58"/>
    </location>
</feature>
<evidence type="ECO:0000256" key="1">
    <source>
        <dbReference type="ARBA" id="ARBA00009437"/>
    </source>
</evidence>
<dbReference type="Pfam" id="PF00126">
    <property type="entry name" value="HTH_1"/>
    <property type="match status" value="1"/>
</dbReference>
<sequence>MDFVTLKTLIASVECGSFSKAAEILCVTQSAVSRRIKLLEDHYEQLLLDRSGMSLRPTAAGQLLLDRARQVLKIEQDFLHDLEVLASKRKISFCCTPPFGMSYLPDVFTRFMSRNSGTSDLSFVFDMPEGALKGLRGNVYDLVLIEFCEDLNLDDFDTYVLPDDEMVFVSAPGFGIEDKVVGIERVLSERLYCKKSGCCARRFLEKSMTDLGRDAAEFNNTIFFDDIPFIIRAVMSGEGITFISRSLVAEHLANGSLISHHVEGFAAARPRRLVLQKNKNLDPSMFDLIAGIFLRFSITPPASLFIR</sequence>
<dbReference type="PANTHER" id="PTHR30126:SF91">
    <property type="entry name" value="LYSR FAMILY TRANSCRIPTIONAL REGULATOR"/>
    <property type="match status" value="1"/>
</dbReference>
<accession>A0A4S1CLI8</accession>
<evidence type="ECO:0000313" key="7">
    <source>
        <dbReference type="Proteomes" id="UP000306416"/>
    </source>
</evidence>
<dbReference type="InterPro" id="IPR005119">
    <property type="entry name" value="LysR_subst-bd"/>
</dbReference>
<dbReference type="Proteomes" id="UP000306416">
    <property type="component" value="Unassembled WGS sequence"/>
</dbReference>
<dbReference type="InterPro" id="IPR036388">
    <property type="entry name" value="WH-like_DNA-bd_sf"/>
</dbReference>
<dbReference type="NCBIfam" id="NF041036">
    <property type="entry name" value="decaheme_TF"/>
    <property type="match status" value="1"/>
</dbReference>
<organism evidence="6 7">
    <name type="scientific">Geomonas terrae</name>
    <dbReference type="NCBI Taxonomy" id="2562681"/>
    <lineage>
        <taxon>Bacteria</taxon>
        <taxon>Pseudomonadati</taxon>
        <taxon>Thermodesulfobacteriota</taxon>
        <taxon>Desulfuromonadia</taxon>
        <taxon>Geobacterales</taxon>
        <taxon>Geobacteraceae</taxon>
        <taxon>Geomonas</taxon>
    </lineage>
</organism>
<keyword evidence="7" id="KW-1185">Reference proteome</keyword>
<evidence type="ECO:0000256" key="4">
    <source>
        <dbReference type="ARBA" id="ARBA00023163"/>
    </source>
</evidence>
<dbReference type="AlphaFoldDB" id="A0A4S1CLI8"/>
<dbReference type="SUPFAM" id="SSF46785">
    <property type="entry name" value="Winged helix' DNA-binding domain"/>
    <property type="match status" value="1"/>
</dbReference>
<dbReference type="PANTHER" id="PTHR30126">
    <property type="entry name" value="HTH-TYPE TRANSCRIPTIONAL REGULATOR"/>
    <property type="match status" value="1"/>
</dbReference>
<reference evidence="6 7" key="1">
    <citation type="submission" date="2019-04" db="EMBL/GenBank/DDBJ databases">
        <title>Geobacter oryzae sp. nov., ferric-reducing bacteria isolated from paddy soil.</title>
        <authorList>
            <person name="Xu Z."/>
            <person name="Masuda Y."/>
            <person name="Itoh H."/>
            <person name="Senoo K."/>
        </authorList>
    </citation>
    <scope>NUCLEOTIDE SEQUENCE [LARGE SCALE GENOMIC DNA]</scope>
    <source>
        <strain evidence="6 7">Red111</strain>
    </source>
</reference>
<comment type="caution">
    <text evidence="6">The sequence shown here is derived from an EMBL/GenBank/DDBJ whole genome shotgun (WGS) entry which is preliminary data.</text>
</comment>
<name>A0A4S1CLI8_9BACT</name>
<dbReference type="PRINTS" id="PR00039">
    <property type="entry name" value="HTHLYSR"/>
</dbReference>